<dbReference type="InterPro" id="IPR020930">
    <property type="entry name" value="Ribosomal_uL5_bac-type"/>
</dbReference>
<keyword evidence="2" id="KW-0687">Ribonucleoprotein</keyword>
<dbReference type="InterPro" id="IPR029751">
    <property type="entry name" value="Ribosomal_L25_dom"/>
</dbReference>
<evidence type="ECO:0000313" key="2">
    <source>
        <dbReference type="EMBL" id="KAK6924088.1"/>
    </source>
</evidence>
<gene>
    <name evidence="2" type="ORF">RJ641_010288</name>
</gene>
<evidence type="ECO:0000313" key="3">
    <source>
        <dbReference type="Proteomes" id="UP001370490"/>
    </source>
</evidence>
<sequence>MAFWRLQGVRTDSKQNMVRWWSAAVNGVKRVAAKPNSRPSSSSYHTIQAIPREVTGSRVSVKDRAQGRIPAVVFSQHLNPKSDGSAIIRSVSRKHLLTTERKQIQSILKSVELPFFCSTTFQLQIHAVPGSKALLECGTVLPIKVHRVEESDTEFVFLWADNGSELKVDVPVVFKGEDACPGIQKVKLQTESRKPVVILRLMEYSRRGQLNKIQNSLKFLRPVEHIPSKIEVDVSKLDIEDRISMHEIEVHPSLKLQSRNETMPICKVRNNLQRLDGDGL</sequence>
<dbReference type="Gene3D" id="2.170.120.20">
    <property type="entry name" value="Ribosomal protein L25, beta domain"/>
    <property type="match status" value="1"/>
</dbReference>
<feature type="domain" description="Large ribosomal subunit protein bL25 beta" evidence="1">
    <location>
        <begin position="206"/>
        <end position="269"/>
    </location>
</feature>
<dbReference type="InterPro" id="IPR011035">
    <property type="entry name" value="Ribosomal_bL25/Gln-tRNA_synth"/>
</dbReference>
<keyword evidence="3" id="KW-1185">Reference proteome</keyword>
<evidence type="ECO:0000259" key="1">
    <source>
        <dbReference type="Pfam" id="PF14693"/>
    </source>
</evidence>
<dbReference type="EMBL" id="JBAMMX010000017">
    <property type="protein sequence ID" value="KAK6924088.1"/>
    <property type="molecule type" value="Genomic_DNA"/>
</dbReference>
<name>A0AAN8VAB3_9MAGN</name>
<keyword evidence="2" id="KW-0689">Ribosomal protein</keyword>
<dbReference type="Proteomes" id="UP001370490">
    <property type="component" value="Unassembled WGS sequence"/>
</dbReference>
<protein>
    <submittedName>
        <fullName evidence="2">Ribosomal protein L25, beta domain</fullName>
    </submittedName>
</protein>
<dbReference type="GO" id="GO:0022625">
    <property type="term" value="C:cytosolic large ribosomal subunit"/>
    <property type="evidence" value="ECO:0007669"/>
    <property type="project" value="TreeGrafter"/>
</dbReference>
<organism evidence="2 3">
    <name type="scientific">Dillenia turbinata</name>
    <dbReference type="NCBI Taxonomy" id="194707"/>
    <lineage>
        <taxon>Eukaryota</taxon>
        <taxon>Viridiplantae</taxon>
        <taxon>Streptophyta</taxon>
        <taxon>Embryophyta</taxon>
        <taxon>Tracheophyta</taxon>
        <taxon>Spermatophyta</taxon>
        <taxon>Magnoliopsida</taxon>
        <taxon>eudicotyledons</taxon>
        <taxon>Gunneridae</taxon>
        <taxon>Pentapetalae</taxon>
        <taxon>Dilleniales</taxon>
        <taxon>Dilleniaceae</taxon>
        <taxon>Dillenia</taxon>
    </lineage>
</organism>
<comment type="caution">
    <text evidence="2">The sequence shown here is derived from an EMBL/GenBank/DDBJ whole genome shotgun (WGS) entry which is preliminary data.</text>
</comment>
<feature type="non-terminal residue" evidence="2">
    <location>
        <position position="280"/>
    </location>
</feature>
<dbReference type="GO" id="GO:0003735">
    <property type="term" value="F:structural constituent of ribosome"/>
    <property type="evidence" value="ECO:0007669"/>
    <property type="project" value="InterPro"/>
</dbReference>
<dbReference type="AlphaFoldDB" id="A0AAN8VAB3"/>
<dbReference type="PANTHER" id="PTHR33284:SF2">
    <property type="entry name" value="RIBOSOMAL PROTEIN L25_GLN-TRNA SYNTHETASE, ANTI-CODON-BINDING DOMAIN-CONTAINING PROTEIN"/>
    <property type="match status" value="1"/>
</dbReference>
<dbReference type="CDD" id="cd00495">
    <property type="entry name" value="Ribosomal_L25_TL5_CTC"/>
    <property type="match status" value="1"/>
</dbReference>
<dbReference type="InterPro" id="IPR037121">
    <property type="entry name" value="Ribosomal_bL25_C"/>
</dbReference>
<accession>A0AAN8VAB3</accession>
<dbReference type="Pfam" id="PF14693">
    <property type="entry name" value="Ribosomal_TL5_C"/>
    <property type="match status" value="1"/>
</dbReference>
<dbReference type="InterPro" id="IPR020057">
    <property type="entry name" value="Ribosomal_bL25_b-dom"/>
</dbReference>
<dbReference type="SUPFAM" id="SSF50715">
    <property type="entry name" value="Ribosomal protein L25-like"/>
    <property type="match status" value="1"/>
</dbReference>
<reference evidence="2 3" key="1">
    <citation type="submission" date="2023-12" db="EMBL/GenBank/DDBJ databases">
        <title>A high-quality genome assembly for Dillenia turbinata (Dilleniales).</title>
        <authorList>
            <person name="Chanderbali A."/>
        </authorList>
    </citation>
    <scope>NUCLEOTIDE SEQUENCE [LARGE SCALE GENOMIC DNA]</scope>
    <source>
        <strain evidence="2">LSX21</strain>
        <tissue evidence="2">Leaf</tissue>
    </source>
</reference>
<proteinExistence type="predicted"/>
<dbReference type="PANTHER" id="PTHR33284">
    <property type="entry name" value="RIBOSOMAL PROTEIN L25/GLN-TRNA SYNTHETASE, ANTI-CODON-BINDING DOMAIN-CONTAINING PROTEIN"/>
    <property type="match status" value="1"/>
</dbReference>
<dbReference type="GO" id="GO:0008097">
    <property type="term" value="F:5S rRNA binding"/>
    <property type="evidence" value="ECO:0007669"/>
    <property type="project" value="TreeGrafter"/>
</dbReference>
<dbReference type="GO" id="GO:0006412">
    <property type="term" value="P:translation"/>
    <property type="evidence" value="ECO:0007669"/>
    <property type="project" value="InterPro"/>
</dbReference>